<dbReference type="KEGG" id="msho:MSHO_11250"/>
<name>A0A7I7L7Z2_9MYCO</name>
<reference evidence="1 2" key="1">
    <citation type="journal article" date="2019" name="Emerg. Microbes Infect.">
        <title>Comprehensive subspecies identification of 175 nontuberculous mycobacteria species based on 7547 genomic profiles.</title>
        <authorList>
            <person name="Matsumoto Y."/>
            <person name="Kinjo T."/>
            <person name="Motooka D."/>
            <person name="Nabeya D."/>
            <person name="Jung N."/>
            <person name="Uechi K."/>
            <person name="Horii T."/>
            <person name="Iida T."/>
            <person name="Fujita J."/>
            <person name="Nakamura S."/>
        </authorList>
    </citation>
    <scope>NUCLEOTIDE SEQUENCE [LARGE SCALE GENOMIC DNA]</scope>
    <source>
        <strain evidence="1 2">JCM 12657</strain>
    </source>
</reference>
<protein>
    <recommendedName>
        <fullName evidence="3">Integrase</fullName>
    </recommendedName>
</protein>
<evidence type="ECO:0000313" key="2">
    <source>
        <dbReference type="Proteomes" id="UP000467164"/>
    </source>
</evidence>
<gene>
    <name evidence="1" type="ORF">MSHO_11250</name>
</gene>
<accession>A0A7I7L7Z2</accession>
<sequence length="75" mass="8227">MPHSIHKSVVTAVERAMGLEASARQAGHSSSEITRRHYVEQSVTVPDYTAAWMSTRALSAPFKPSNTNRQGNYPA</sequence>
<keyword evidence="2" id="KW-1185">Reference proteome</keyword>
<organism evidence="1 2">
    <name type="scientific">Mycobacterium shottsii</name>
    <dbReference type="NCBI Taxonomy" id="133549"/>
    <lineage>
        <taxon>Bacteria</taxon>
        <taxon>Bacillati</taxon>
        <taxon>Actinomycetota</taxon>
        <taxon>Actinomycetes</taxon>
        <taxon>Mycobacteriales</taxon>
        <taxon>Mycobacteriaceae</taxon>
        <taxon>Mycobacterium</taxon>
        <taxon>Mycobacterium ulcerans group</taxon>
    </lineage>
</organism>
<evidence type="ECO:0008006" key="3">
    <source>
        <dbReference type="Google" id="ProtNLM"/>
    </source>
</evidence>
<dbReference type="EMBL" id="AP022572">
    <property type="protein sequence ID" value="BBX55780.1"/>
    <property type="molecule type" value="Genomic_DNA"/>
</dbReference>
<dbReference type="Proteomes" id="UP000467164">
    <property type="component" value="Chromosome"/>
</dbReference>
<proteinExistence type="predicted"/>
<evidence type="ECO:0000313" key="1">
    <source>
        <dbReference type="EMBL" id="BBX55780.1"/>
    </source>
</evidence>
<dbReference type="AlphaFoldDB" id="A0A7I7L7Z2"/>